<evidence type="ECO:0000313" key="2">
    <source>
        <dbReference type="Proteomes" id="UP001057402"/>
    </source>
</evidence>
<evidence type="ECO:0000313" key="1">
    <source>
        <dbReference type="EMBL" id="KAI4385171.1"/>
    </source>
</evidence>
<protein>
    <submittedName>
        <fullName evidence="1">Uncharacterized protein</fullName>
    </submittedName>
</protein>
<comment type="caution">
    <text evidence="1">The sequence shown here is derived from an EMBL/GenBank/DDBJ whole genome shotgun (WGS) entry which is preliminary data.</text>
</comment>
<sequence>MMLKGQGHYLVSFVCYQIITRFRNKHGDQGLIFLSNFLFLSEGIDPFRSKRVGISPIVSDERESLPCQYITHLVEDCDVRDCLHTEHVLKALNCGLVRGRNRKPWHCG</sequence>
<keyword evidence="2" id="KW-1185">Reference proteome</keyword>
<proteinExistence type="predicted"/>
<dbReference type="EMBL" id="CM042881">
    <property type="protein sequence ID" value="KAI4385171.1"/>
    <property type="molecule type" value="Genomic_DNA"/>
</dbReference>
<accession>A0ACB9S159</accession>
<reference evidence="2" key="1">
    <citation type="journal article" date="2023" name="Front. Plant Sci.">
        <title>Chromosomal-level genome assembly of Melastoma candidum provides insights into trichome evolution.</title>
        <authorList>
            <person name="Zhong Y."/>
            <person name="Wu W."/>
            <person name="Sun C."/>
            <person name="Zou P."/>
            <person name="Liu Y."/>
            <person name="Dai S."/>
            <person name="Zhou R."/>
        </authorList>
    </citation>
    <scope>NUCLEOTIDE SEQUENCE [LARGE SCALE GENOMIC DNA]</scope>
</reference>
<dbReference type="Proteomes" id="UP001057402">
    <property type="component" value="Chromosome 2"/>
</dbReference>
<organism evidence="1 2">
    <name type="scientific">Melastoma candidum</name>
    <dbReference type="NCBI Taxonomy" id="119954"/>
    <lineage>
        <taxon>Eukaryota</taxon>
        <taxon>Viridiplantae</taxon>
        <taxon>Streptophyta</taxon>
        <taxon>Embryophyta</taxon>
        <taxon>Tracheophyta</taxon>
        <taxon>Spermatophyta</taxon>
        <taxon>Magnoliopsida</taxon>
        <taxon>eudicotyledons</taxon>
        <taxon>Gunneridae</taxon>
        <taxon>Pentapetalae</taxon>
        <taxon>rosids</taxon>
        <taxon>malvids</taxon>
        <taxon>Myrtales</taxon>
        <taxon>Melastomataceae</taxon>
        <taxon>Melastomatoideae</taxon>
        <taxon>Melastomateae</taxon>
        <taxon>Melastoma</taxon>
    </lineage>
</organism>
<gene>
    <name evidence="1" type="ORF">MLD38_003226</name>
</gene>
<name>A0ACB9S159_9MYRT</name>